<evidence type="ECO:0000313" key="1">
    <source>
        <dbReference type="EMBL" id="PPK61884.1"/>
    </source>
</evidence>
<protein>
    <recommendedName>
        <fullName evidence="3">ATPase family protein associated with various cellular activities (AAA)</fullName>
    </recommendedName>
</protein>
<dbReference type="SUPFAM" id="SSF52540">
    <property type="entry name" value="P-loop containing nucleoside triphosphate hydrolases"/>
    <property type="match status" value="1"/>
</dbReference>
<dbReference type="InterPro" id="IPR016024">
    <property type="entry name" value="ARM-type_fold"/>
</dbReference>
<reference evidence="1 2" key="1">
    <citation type="submission" date="2018-02" db="EMBL/GenBank/DDBJ databases">
        <title>Genomic Encyclopedia of Archaeal and Bacterial Type Strains, Phase II (KMG-II): from individual species to whole genera.</title>
        <authorList>
            <person name="Goeker M."/>
        </authorList>
    </citation>
    <scope>NUCLEOTIDE SEQUENCE [LARGE SCALE GENOMIC DNA]</scope>
    <source>
        <strain evidence="1 2">YU 961-1</strain>
    </source>
</reference>
<dbReference type="InterPro" id="IPR027417">
    <property type="entry name" value="P-loop_NTPase"/>
</dbReference>
<dbReference type="OrthoDB" id="7051144at2"/>
<proteinExistence type="predicted"/>
<evidence type="ECO:0000313" key="2">
    <source>
        <dbReference type="Proteomes" id="UP000239203"/>
    </source>
</evidence>
<comment type="caution">
    <text evidence="1">The sequence shown here is derived from an EMBL/GenBank/DDBJ whole genome shotgun (WGS) entry which is preliminary data.</text>
</comment>
<keyword evidence="2" id="KW-1185">Reference proteome</keyword>
<organism evidence="1 2">
    <name type="scientific">Actinokineospora auranticolor</name>
    <dbReference type="NCBI Taxonomy" id="155976"/>
    <lineage>
        <taxon>Bacteria</taxon>
        <taxon>Bacillati</taxon>
        <taxon>Actinomycetota</taxon>
        <taxon>Actinomycetes</taxon>
        <taxon>Pseudonocardiales</taxon>
        <taxon>Pseudonocardiaceae</taxon>
        <taxon>Actinokineospora</taxon>
    </lineage>
</organism>
<dbReference type="EMBL" id="PTIX01000038">
    <property type="protein sequence ID" value="PPK61884.1"/>
    <property type="molecule type" value="Genomic_DNA"/>
</dbReference>
<dbReference type="Gene3D" id="1.25.10.10">
    <property type="entry name" value="Leucine-rich Repeat Variant"/>
    <property type="match status" value="1"/>
</dbReference>
<accession>A0A2S6GC43</accession>
<dbReference type="InterPro" id="IPR011989">
    <property type="entry name" value="ARM-like"/>
</dbReference>
<dbReference type="RefSeq" id="WP_104483357.1">
    <property type="nucleotide sequence ID" value="NZ_CP154825.1"/>
</dbReference>
<name>A0A2S6GC43_9PSEU</name>
<evidence type="ECO:0008006" key="3">
    <source>
        <dbReference type="Google" id="ProtNLM"/>
    </source>
</evidence>
<dbReference type="Proteomes" id="UP000239203">
    <property type="component" value="Unassembled WGS sequence"/>
</dbReference>
<dbReference type="SUPFAM" id="SSF48371">
    <property type="entry name" value="ARM repeat"/>
    <property type="match status" value="1"/>
</dbReference>
<sequence>MPLPGGAADKMGNRFERWWTVHQLIEVLTGRARSLQIEVPGPPGTGAEFCLTVDGVRVWHQVKRQRAGGPWTVAALVGEGVVAPWWDKILDGGRCVFVSATSADELRELVERASAAESWEVFDAEFLDAQQHRTVFQRLRDAWSKPPSSDAFKALEHIDVATIGEPELIALVEARLEVLFEHPQRVADSLGRLIDESVHHTLTAERVWTWLAERGVHRRDVADTAVVADWVATETTAFKDRVAVHHIDGERIPRTETVAAIEALAGGARQVLVAGSAGSGKSVITGEIVDSARRRGWAVLAVALDARPDAEAPVALSGEVVRQVRSPVAALAAAAQDGVGLLVLDQADAISAVSGRLTGRRALLTDWVIEARRHPAVRIVIACREFDLDHDSELRALAQGRGTRTVTVDRLDAAVVRDVLSTVDARREAPPDLVDLLAHPLALTVYVELVRAGDSGARDARDLNDLWERYWRLKKRVYEAKRGTEDWQSTIEFLVDHMSRAQTLEVPIGRLLDHEDQIALLVSEGMLRRDTERHVSFFHETLFDYCAARVFVSRGGTLHRLLIDDEQRLFRRFQVRAILTYLRTADPRAYSRELAWLLSSSRVRNHVKAIALALPQVVPNPRSDEWDLLAPIATDVEHPLCQHVWRAVRANPAWFPVIDAAGTWRACLRSPHAGLVDQAISAMSGMTTAHNDQVARLIQYLPYDDRRPARLRVLLNSADIQEGSQLEKLAVEATITGVHDGHESQQWFLVRRVMQESAVSAIRLVAAMFAFELTASQDHPLNSLGLLSIDHRTSGVRELLRSLAVTASHPFAQQFLPHLARAMTRNDHRSESDAIRGLPRTRRLRGLGISMADSVLNATCLALQTLAGIDHHAVRDLVTPLRSCDHGIAQLLVAHSYMAAPEQFADEAAEWIIVQPTILDLGPSSDDSRPVARRLLEAISPFCSQSRFERLAATILAYKAPDAVDDGRDRVQLELLNALPPDRISPEVGQRLTGLRCALGIEDFSYHPMMTVLPVVSPISETDARAMTDPQWIDAIEKYDGGGHPHYLHADGAVTGGAAELAQVLETITREQPQRFAEFMLCLPLSVSSLYVNAIVSGLADSHLDLDLLEAVCQRARVTDDTRTQSKIIALVEAQSHRPLTEPILALLHTFANSKVSGPTTRAEVAGTMATMIHRDNTLLPRLTGLLTSLSNDENPNVSEMVIHTLVTVLDHAPDLAFELFRSVTEKQLAAHPSLERFLNRAIQLERYDDVVHLIETLHRHSEPKARLIAVRATTFASYWRPDLDAYVDALLGDGDVDTRETVTQIAAHNVTTTHRQDRTQTILIRAFEDPAPEVQNAAAYSLFNLENEQLGEYDTLLIAYSQSKVFDRHTNSTVFHMFTQARHSLPRRVIDLCYEFFRRHEAKSLDTLDAVHYLFPLILRLLFEHPEPPLQTNCLDLLDKLVLIDVFQANQELDKSTR</sequence>
<gene>
    <name evidence="1" type="ORF">CLV40_13833</name>
</gene>